<feature type="compositionally biased region" description="Basic and acidic residues" evidence="4">
    <location>
        <begin position="100"/>
        <end position="116"/>
    </location>
</feature>
<organism evidence="6 7">
    <name type="scientific">Syphacia muris</name>
    <dbReference type="NCBI Taxonomy" id="451379"/>
    <lineage>
        <taxon>Eukaryota</taxon>
        <taxon>Metazoa</taxon>
        <taxon>Ecdysozoa</taxon>
        <taxon>Nematoda</taxon>
        <taxon>Chromadorea</taxon>
        <taxon>Rhabditida</taxon>
        <taxon>Spirurina</taxon>
        <taxon>Oxyuridomorpha</taxon>
        <taxon>Oxyuroidea</taxon>
        <taxon>Oxyuridae</taxon>
        <taxon>Syphacia</taxon>
    </lineage>
</organism>
<dbReference type="Pfam" id="PF06244">
    <property type="entry name" value="Ccdc124"/>
    <property type="match status" value="1"/>
</dbReference>
<evidence type="ECO:0000313" key="6">
    <source>
        <dbReference type="Proteomes" id="UP000046393"/>
    </source>
</evidence>
<accession>A0A0N5AWM2</accession>
<dbReference type="GO" id="GO:0003713">
    <property type="term" value="F:transcription coactivator activity"/>
    <property type="evidence" value="ECO:0007669"/>
    <property type="project" value="TreeGrafter"/>
</dbReference>
<comment type="similarity">
    <text evidence="2">Belongs to the CCDC124 family.</text>
</comment>
<dbReference type="GO" id="GO:0005634">
    <property type="term" value="C:nucleus"/>
    <property type="evidence" value="ECO:0007669"/>
    <property type="project" value="TreeGrafter"/>
</dbReference>
<name>A0A0N5AWM2_9BILA</name>
<evidence type="ECO:0000259" key="5">
    <source>
        <dbReference type="Pfam" id="PF06244"/>
    </source>
</evidence>
<evidence type="ECO:0000313" key="7">
    <source>
        <dbReference type="WBParaSite" id="SMUV_0000932601-mRNA-1"/>
    </source>
</evidence>
<sequence length="221" mass="25897">MPKKFNGENSKAAAARARKDAIKQEAKAKKKQEEEDAYWRDDDKTNARKLQRKEEAERKRQEALQRKMENRLAHDAEMEQLSRKSAPSTKVTQAAIEANLRAEAKRREEEERREKLLKESRIEELKTDDIEENINHVKIEGEVARSVTEAIQVLSDGQQAVDHHPEKRLKAAYAAFEEKMMPRLKEQHPTFRLSQLRQVLKKEWQKSPENPLNQKILDIIK</sequence>
<comment type="subcellular location">
    <subcellularLocation>
        <location evidence="1">Midbody</location>
    </subcellularLocation>
</comment>
<feature type="domain" description="Coiled-coil" evidence="5">
    <location>
        <begin position="133"/>
        <end position="214"/>
    </location>
</feature>
<dbReference type="Proteomes" id="UP000046393">
    <property type="component" value="Unplaced"/>
</dbReference>
<protein>
    <submittedName>
        <fullName evidence="7">Coiled-coil domain-containing protein 124</fullName>
    </submittedName>
</protein>
<evidence type="ECO:0000256" key="1">
    <source>
        <dbReference type="ARBA" id="ARBA00004214"/>
    </source>
</evidence>
<dbReference type="InterPro" id="IPR054414">
    <property type="entry name" value="Ccdc124/Oxs1_C"/>
</dbReference>
<evidence type="ECO:0000256" key="4">
    <source>
        <dbReference type="SAM" id="MobiDB-lite"/>
    </source>
</evidence>
<dbReference type="PANTHER" id="PTHR21680:SF0">
    <property type="entry name" value="COILED-COIL DOMAIN-CONTAINING PROTEIN 124"/>
    <property type="match status" value="1"/>
</dbReference>
<dbReference type="AlphaFoldDB" id="A0A0N5AWM2"/>
<dbReference type="PANTHER" id="PTHR21680">
    <property type="entry name" value="COILED-COIL DOMAIN-CONTAINING PROTEIN 124"/>
    <property type="match status" value="1"/>
</dbReference>
<evidence type="ECO:0000256" key="2">
    <source>
        <dbReference type="ARBA" id="ARBA00008296"/>
    </source>
</evidence>
<evidence type="ECO:0000256" key="3">
    <source>
        <dbReference type="ARBA" id="ARBA00023054"/>
    </source>
</evidence>
<keyword evidence="3" id="KW-0175">Coiled coil</keyword>
<dbReference type="WBParaSite" id="SMUV_0000932601-mRNA-1">
    <property type="protein sequence ID" value="SMUV_0000932601-mRNA-1"/>
    <property type="gene ID" value="SMUV_0000932601"/>
</dbReference>
<dbReference type="InterPro" id="IPR036910">
    <property type="entry name" value="HMG_box_dom_sf"/>
</dbReference>
<reference evidence="7" key="1">
    <citation type="submission" date="2016-04" db="UniProtKB">
        <authorList>
            <consortium name="WormBaseParasite"/>
        </authorList>
    </citation>
    <scope>IDENTIFICATION</scope>
</reference>
<dbReference type="SUPFAM" id="SSF47095">
    <property type="entry name" value="HMG-box"/>
    <property type="match status" value="1"/>
</dbReference>
<feature type="region of interest" description="Disordered" evidence="4">
    <location>
        <begin position="1"/>
        <end position="116"/>
    </location>
</feature>
<feature type="compositionally biased region" description="Basic and acidic residues" evidence="4">
    <location>
        <begin position="17"/>
        <end position="82"/>
    </location>
</feature>
<dbReference type="InterPro" id="IPR010422">
    <property type="entry name" value="Ccdc124/Oxs1"/>
</dbReference>
<dbReference type="GO" id="GO:0030496">
    <property type="term" value="C:midbody"/>
    <property type="evidence" value="ECO:0007669"/>
    <property type="project" value="UniProtKB-SubCell"/>
</dbReference>
<dbReference type="GO" id="GO:0006366">
    <property type="term" value="P:transcription by RNA polymerase II"/>
    <property type="evidence" value="ECO:0007669"/>
    <property type="project" value="TreeGrafter"/>
</dbReference>
<keyword evidence="6" id="KW-1185">Reference proteome</keyword>
<dbReference type="STRING" id="451379.A0A0N5AWM2"/>
<proteinExistence type="inferred from homology"/>
<feature type="compositionally biased region" description="Polar residues" evidence="4">
    <location>
        <begin position="83"/>
        <end position="92"/>
    </location>
</feature>